<feature type="transmembrane region" description="Helical" evidence="7">
    <location>
        <begin position="260"/>
        <end position="280"/>
    </location>
</feature>
<feature type="transmembrane region" description="Helical" evidence="7">
    <location>
        <begin position="521"/>
        <end position="541"/>
    </location>
</feature>
<feature type="transmembrane region" description="Helical" evidence="7">
    <location>
        <begin position="577"/>
        <end position="600"/>
    </location>
</feature>
<dbReference type="InterPro" id="IPR005828">
    <property type="entry name" value="MFS_sugar_transport-like"/>
</dbReference>
<dbReference type="InterPro" id="IPR036259">
    <property type="entry name" value="MFS_trans_sf"/>
</dbReference>
<feature type="domain" description="Major facilitator superfamily (MFS) profile" evidence="8">
    <location>
        <begin position="485"/>
        <end position="941"/>
    </location>
</feature>
<dbReference type="Pfam" id="PF00083">
    <property type="entry name" value="Sugar_tr"/>
    <property type="match status" value="2"/>
</dbReference>
<feature type="transmembrane region" description="Helical" evidence="7">
    <location>
        <begin position="482"/>
        <end position="501"/>
    </location>
</feature>
<feature type="transmembrane region" description="Helical" evidence="7">
    <location>
        <begin position="916"/>
        <end position="938"/>
    </location>
</feature>
<dbReference type="PROSITE" id="PS00216">
    <property type="entry name" value="SUGAR_TRANSPORT_1"/>
    <property type="match status" value="2"/>
</dbReference>
<dbReference type="InterPro" id="IPR003663">
    <property type="entry name" value="Sugar/inositol_transpt"/>
</dbReference>
<feature type="transmembrane region" description="Helical" evidence="7">
    <location>
        <begin position="97"/>
        <end position="117"/>
    </location>
</feature>
<keyword evidence="4 7" id="KW-0812">Transmembrane</keyword>
<feature type="transmembrane region" description="Helical" evidence="7">
    <location>
        <begin position="817"/>
        <end position="838"/>
    </location>
</feature>
<feature type="transmembrane region" description="Helical" evidence="7">
    <location>
        <begin position="850"/>
        <end position="874"/>
    </location>
</feature>
<sequence>MGCRLWFTGKIVSYLVTGTAAGNLPYAPYLADKAGRKPAIFFGACVVAIGVALQAGSQNVGMFIAGRFLIGHGSSVTIVASPLLITELCHPAQRGKVTAVFNTFWYFGSLIAAWTTYGTLRILSDWSWRLPSLLQMAPSLLQISLIWWLPESPRYLVSKGHYDEALDIMAKYHANGDRDNEWLRFEFAEIRSSLEMEKQSKNSGWKALIATPGNRKRVLICVCCGLFSQLSGNGLIGYYLNKILDLLGYTDPFFQNKINGIYAATNWVEAMAAAFMVDYIGRRPLFLTSNSCMVVTFGLWIVFTALNIERGSASFGVGAIVMMFLHTLVYNLVWTSLNVAYPVEILPYHLRAKGLTVLSFSTSLSLFFGQYVNPVGIQNLGWKYYIVYEVWLVIELIVVIVLFVETRGSTLEEISVLFDGKDEIDHLRIQALAKKADDNDTEVIQVEDADGLKLTDAEAAAANESANLPHVVWYRDAGLRKLYALTVIIIISSATNGYDGSMMNGLQLVDHWQDYFNHPTGSLLGLFNCIYSVGNIAALPFAPFLQDRFGRRATMISGALILFLGVGLQAGSRNFRMFIAARFFVGFGTSLAQNAAPLLLTEICHPQHRARVTAIYNTFYNVGSIAATWITFGTFSINNEWSWRIPSLLQALPSLLQFCLIWLVPESPRWLISQDRDEEALEILAKYHANGNRNDPTLIFEYAEIRETIHREQIAGKTSRYVDFIKTRGNRYRLFILVTAGFFSQWSGNGLTSYYFGEIMISIGVTDRKTQFEINGGQVILSVSSLNPTHEDNLTLSKLLIGLFAAALVDRVGRRRLFLTATTGMLVFFTLWTIFSALYDRDGNKGDGRGVIACMIIHGSFYNIAWSGLLYAYCVEILPFKLRAKGIMILSLAIQVAAVFNQYVNPIGLANLYPHWKFYIVYCIWITIELLVVFFTYVETRGPTLEEIARLFDGDNAAVGGLDMDTATAISRAEGKEATLDLVEVQHKE</sequence>
<evidence type="ECO:0000256" key="6">
    <source>
        <dbReference type="ARBA" id="ARBA00023136"/>
    </source>
</evidence>
<feature type="transmembrane region" description="Helical" evidence="7">
    <location>
        <begin position="384"/>
        <end position="404"/>
    </location>
</feature>
<evidence type="ECO:0000313" key="10">
    <source>
        <dbReference type="Proteomes" id="UP000785200"/>
    </source>
</evidence>
<dbReference type="GO" id="GO:0005351">
    <property type="term" value="F:carbohydrate:proton symporter activity"/>
    <property type="evidence" value="ECO:0007669"/>
    <property type="project" value="TreeGrafter"/>
</dbReference>
<dbReference type="GO" id="GO:0016020">
    <property type="term" value="C:membrane"/>
    <property type="evidence" value="ECO:0007669"/>
    <property type="project" value="UniProtKB-SubCell"/>
</dbReference>
<reference evidence="9" key="1">
    <citation type="submission" date="2019-07" db="EMBL/GenBank/DDBJ databases">
        <title>Hyphodiscus hymeniophilus genome sequencing and assembly.</title>
        <authorList>
            <person name="Kramer G."/>
            <person name="Nodwell J."/>
        </authorList>
    </citation>
    <scope>NUCLEOTIDE SEQUENCE</scope>
    <source>
        <strain evidence="9">ATCC 34498</strain>
    </source>
</reference>
<dbReference type="PROSITE" id="PS50850">
    <property type="entry name" value="MFS"/>
    <property type="match status" value="2"/>
</dbReference>
<dbReference type="OrthoDB" id="6133115at2759"/>
<evidence type="ECO:0000256" key="7">
    <source>
        <dbReference type="SAM" id="Phobius"/>
    </source>
</evidence>
<dbReference type="InterPro" id="IPR050360">
    <property type="entry name" value="MFS_Sugar_Transporters"/>
</dbReference>
<keyword evidence="3" id="KW-0813">Transport</keyword>
<evidence type="ECO:0000256" key="4">
    <source>
        <dbReference type="ARBA" id="ARBA00022692"/>
    </source>
</evidence>
<feature type="transmembrane region" description="Helical" evidence="7">
    <location>
        <begin position="612"/>
        <end position="637"/>
    </location>
</feature>
<proteinExistence type="inferred from homology"/>
<comment type="similarity">
    <text evidence="2">Belongs to the major facilitator superfamily. Sugar transporter (TC 2.A.1.1) family.</text>
</comment>
<keyword evidence="6 7" id="KW-0472">Membrane</keyword>
<dbReference type="PANTHER" id="PTHR48022:SF64">
    <property type="entry name" value="MAJOR FACILITATOR SUPERFAMILY (MFS) PROFILE DOMAIN-CONTAINING PROTEIN"/>
    <property type="match status" value="1"/>
</dbReference>
<evidence type="ECO:0000256" key="2">
    <source>
        <dbReference type="ARBA" id="ARBA00010992"/>
    </source>
</evidence>
<comment type="caution">
    <text evidence="9">The sequence shown here is derived from an EMBL/GenBank/DDBJ whole genome shotgun (WGS) entry which is preliminary data.</text>
</comment>
<evidence type="ECO:0000256" key="5">
    <source>
        <dbReference type="ARBA" id="ARBA00022989"/>
    </source>
</evidence>
<feature type="transmembrane region" description="Helical" evidence="7">
    <location>
        <begin position="312"/>
        <end position="333"/>
    </location>
</feature>
<dbReference type="EMBL" id="VNKQ01000017">
    <property type="protein sequence ID" value="KAG0645870.1"/>
    <property type="molecule type" value="Genomic_DNA"/>
</dbReference>
<feature type="transmembrane region" description="Helical" evidence="7">
    <location>
        <begin position="39"/>
        <end position="56"/>
    </location>
</feature>
<keyword evidence="5 7" id="KW-1133">Transmembrane helix</keyword>
<feature type="transmembrane region" description="Helical" evidence="7">
    <location>
        <begin position="218"/>
        <end position="240"/>
    </location>
</feature>
<feature type="transmembrane region" description="Helical" evidence="7">
    <location>
        <begin position="287"/>
        <end position="306"/>
    </location>
</feature>
<dbReference type="Gene3D" id="1.20.1250.20">
    <property type="entry name" value="MFS general substrate transporter like domains"/>
    <property type="match status" value="2"/>
</dbReference>
<feature type="transmembrane region" description="Helical" evidence="7">
    <location>
        <begin position="62"/>
        <end position="85"/>
    </location>
</feature>
<dbReference type="SUPFAM" id="SSF103473">
    <property type="entry name" value="MFS general substrate transporter"/>
    <property type="match status" value="2"/>
</dbReference>
<dbReference type="InterPro" id="IPR020846">
    <property type="entry name" value="MFS_dom"/>
</dbReference>
<organism evidence="9 10">
    <name type="scientific">Hyphodiscus hymeniophilus</name>
    <dbReference type="NCBI Taxonomy" id="353542"/>
    <lineage>
        <taxon>Eukaryota</taxon>
        <taxon>Fungi</taxon>
        <taxon>Dikarya</taxon>
        <taxon>Ascomycota</taxon>
        <taxon>Pezizomycotina</taxon>
        <taxon>Leotiomycetes</taxon>
        <taxon>Helotiales</taxon>
        <taxon>Hyphodiscaceae</taxon>
        <taxon>Hyphodiscus</taxon>
    </lineage>
</organism>
<dbReference type="Proteomes" id="UP000785200">
    <property type="component" value="Unassembled WGS sequence"/>
</dbReference>
<evidence type="ECO:0000256" key="3">
    <source>
        <dbReference type="ARBA" id="ARBA00022448"/>
    </source>
</evidence>
<protein>
    <submittedName>
        <fullName evidence="9">Lactose permease</fullName>
    </submittedName>
</protein>
<gene>
    <name evidence="9" type="ORF">D0Z07_7754</name>
</gene>
<evidence type="ECO:0000313" key="9">
    <source>
        <dbReference type="EMBL" id="KAG0645870.1"/>
    </source>
</evidence>
<dbReference type="PANTHER" id="PTHR48022">
    <property type="entry name" value="PLASTIDIC GLUCOSE TRANSPORTER 4"/>
    <property type="match status" value="1"/>
</dbReference>
<dbReference type="NCBIfam" id="TIGR00879">
    <property type="entry name" value="SP"/>
    <property type="match status" value="1"/>
</dbReference>
<dbReference type="AlphaFoldDB" id="A0A9P6SQD6"/>
<comment type="subcellular location">
    <subcellularLocation>
        <location evidence="1">Membrane</location>
        <topology evidence="1">Multi-pass membrane protein</topology>
    </subcellularLocation>
</comment>
<name>A0A9P6SQD6_9HELO</name>
<feature type="transmembrane region" description="Helical" evidence="7">
    <location>
        <begin position="886"/>
        <end position="904"/>
    </location>
</feature>
<feature type="transmembrane region" description="Helical" evidence="7">
    <location>
        <begin position="354"/>
        <end position="372"/>
    </location>
</feature>
<keyword evidence="10" id="KW-1185">Reference proteome</keyword>
<dbReference type="FunFam" id="1.20.1250.20:FF:000117">
    <property type="entry name" value="MFS hexose transporter"/>
    <property type="match status" value="2"/>
</dbReference>
<evidence type="ECO:0000256" key="1">
    <source>
        <dbReference type="ARBA" id="ARBA00004141"/>
    </source>
</evidence>
<feature type="domain" description="Major facilitator superfamily (MFS) profile" evidence="8">
    <location>
        <begin position="1"/>
        <end position="407"/>
    </location>
</feature>
<evidence type="ECO:0000259" key="8">
    <source>
        <dbReference type="PROSITE" id="PS50850"/>
    </source>
</evidence>
<accession>A0A9P6SQD6</accession>
<dbReference type="InterPro" id="IPR005829">
    <property type="entry name" value="Sugar_transporter_CS"/>
</dbReference>